<dbReference type="PIRSF" id="PIRSF016838">
    <property type="entry name" value="PafC"/>
    <property type="match status" value="1"/>
</dbReference>
<evidence type="ECO:0000259" key="3">
    <source>
        <dbReference type="PROSITE" id="PS51000"/>
    </source>
</evidence>
<organism evidence="4 5">
    <name type="scientific">Spirosoma rhododendri</name>
    <dbReference type="NCBI Taxonomy" id="2728024"/>
    <lineage>
        <taxon>Bacteria</taxon>
        <taxon>Pseudomonadati</taxon>
        <taxon>Bacteroidota</taxon>
        <taxon>Cytophagia</taxon>
        <taxon>Cytophagales</taxon>
        <taxon>Cytophagaceae</taxon>
        <taxon>Spirosoma</taxon>
    </lineage>
</organism>
<proteinExistence type="predicted"/>
<dbReference type="InterPro" id="IPR001034">
    <property type="entry name" value="DeoR_HTH"/>
</dbReference>
<dbReference type="EMBL" id="CP051677">
    <property type="protein sequence ID" value="QJD76977.1"/>
    <property type="molecule type" value="Genomic_DNA"/>
</dbReference>
<evidence type="ECO:0000256" key="1">
    <source>
        <dbReference type="ARBA" id="ARBA00023015"/>
    </source>
</evidence>
<dbReference type="Gene3D" id="1.10.10.10">
    <property type="entry name" value="Winged helix-like DNA-binding domain superfamily/Winged helix DNA-binding domain"/>
    <property type="match status" value="1"/>
</dbReference>
<keyword evidence="2" id="KW-0804">Transcription</keyword>
<dbReference type="InterPro" id="IPR013196">
    <property type="entry name" value="HTH_11"/>
</dbReference>
<sequence length="330" mass="36931">MTDNDETTRLARLVALLTLLQTKRTLTASELARRFSVSTRTIYRDIRTLEQAGVPVVTVEGKGYTLLDGYRLPPVMFTSEEAIALLTAEKLAAGLTDTYTAQRTGAAMDKLRAALRRADRDKLETIAPHIQVLGSSDQPDRPNTYQQLVTAITQQQVVRLHYSAADTGESTVRDIEPIGLYLSQQWHTVAYCRLRQSFRNFRLDRIQQLSLTGEVFAARPETLQQYWADTANRAGREKVVIQFQPSAVLPEPAQRLHDTKLQYGWASDRQLPDGSVEMTFFIGSLPYIAAWLLPYAGAVTVLEPPALQQELCELAQKAHTFFCPSGQGMT</sequence>
<name>A0A7L5DLN0_9BACT</name>
<dbReference type="Pfam" id="PF25583">
    <property type="entry name" value="WCX"/>
    <property type="match status" value="1"/>
</dbReference>
<evidence type="ECO:0000313" key="5">
    <source>
        <dbReference type="Proteomes" id="UP000501128"/>
    </source>
</evidence>
<keyword evidence="1" id="KW-0805">Transcription regulation</keyword>
<dbReference type="SMART" id="SM00420">
    <property type="entry name" value="HTH_DEOR"/>
    <property type="match status" value="1"/>
</dbReference>
<dbReference type="InterPro" id="IPR026881">
    <property type="entry name" value="WYL_dom"/>
</dbReference>
<dbReference type="Proteomes" id="UP000501128">
    <property type="component" value="Chromosome"/>
</dbReference>
<dbReference type="InterPro" id="IPR051534">
    <property type="entry name" value="CBASS_pafABC_assoc_protein"/>
</dbReference>
<accession>A0A7L5DLN0</accession>
<dbReference type="Pfam" id="PF13280">
    <property type="entry name" value="WYL"/>
    <property type="match status" value="1"/>
</dbReference>
<dbReference type="InterPro" id="IPR036388">
    <property type="entry name" value="WH-like_DNA-bd_sf"/>
</dbReference>
<evidence type="ECO:0000313" key="4">
    <source>
        <dbReference type="EMBL" id="QJD76977.1"/>
    </source>
</evidence>
<keyword evidence="5" id="KW-1185">Reference proteome</keyword>
<dbReference type="InterPro" id="IPR028349">
    <property type="entry name" value="PafC-like"/>
</dbReference>
<dbReference type="Pfam" id="PF08279">
    <property type="entry name" value="HTH_11"/>
    <property type="match status" value="1"/>
</dbReference>
<dbReference type="PROSITE" id="PS51000">
    <property type="entry name" value="HTH_DEOR_2"/>
    <property type="match status" value="1"/>
</dbReference>
<reference evidence="4 5" key="1">
    <citation type="submission" date="2020-04" db="EMBL/GenBank/DDBJ databases">
        <title>Genome sequencing of novel species.</title>
        <authorList>
            <person name="Heo J."/>
            <person name="Kim S.-J."/>
            <person name="Kim J.-S."/>
            <person name="Hong S.-B."/>
            <person name="Kwon S.-W."/>
        </authorList>
    </citation>
    <scope>NUCLEOTIDE SEQUENCE [LARGE SCALE GENOMIC DNA]</scope>
    <source>
        <strain evidence="4 5">CJU-R4</strain>
    </source>
</reference>
<feature type="domain" description="HTH deoR-type" evidence="3">
    <location>
        <begin position="9"/>
        <end position="64"/>
    </location>
</feature>
<dbReference type="InterPro" id="IPR036390">
    <property type="entry name" value="WH_DNA-bd_sf"/>
</dbReference>
<dbReference type="GO" id="GO:0003700">
    <property type="term" value="F:DNA-binding transcription factor activity"/>
    <property type="evidence" value="ECO:0007669"/>
    <property type="project" value="InterPro"/>
</dbReference>
<dbReference type="RefSeq" id="WP_169548921.1">
    <property type="nucleotide sequence ID" value="NZ_CP051677.1"/>
</dbReference>
<protein>
    <submittedName>
        <fullName evidence="4">YafY family transcriptional regulator</fullName>
    </submittedName>
</protein>
<evidence type="ECO:0000256" key="2">
    <source>
        <dbReference type="ARBA" id="ARBA00023163"/>
    </source>
</evidence>
<dbReference type="SUPFAM" id="SSF46785">
    <property type="entry name" value="Winged helix' DNA-binding domain"/>
    <property type="match status" value="1"/>
</dbReference>
<dbReference type="KEGG" id="srho:HH216_00025"/>
<gene>
    <name evidence="4" type="ORF">HH216_00025</name>
</gene>
<dbReference type="InterPro" id="IPR057727">
    <property type="entry name" value="WCX_dom"/>
</dbReference>
<dbReference type="PANTHER" id="PTHR34580">
    <property type="match status" value="1"/>
</dbReference>
<dbReference type="AlphaFoldDB" id="A0A7L5DLN0"/>
<dbReference type="PROSITE" id="PS52050">
    <property type="entry name" value="WYL"/>
    <property type="match status" value="1"/>
</dbReference>
<dbReference type="PANTHER" id="PTHR34580:SF1">
    <property type="entry name" value="PROTEIN PAFC"/>
    <property type="match status" value="1"/>
</dbReference>